<dbReference type="HOGENOM" id="CLU_1553200_0_0_10"/>
<feature type="transmembrane region" description="Helical" evidence="1">
    <location>
        <begin position="112"/>
        <end position="133"/>
    </location>
</feature>
<feature type="transmembrane region" description="Helical" evidence="1">
    <location>
        <begin position="145"/>
        <end position="166"/>
    </location>
</feature>
<evidence type="ECO:0000256" key="1">
    <source>
        <dbReference type="SAM" id="Phobius"/>
    </source>
</evidence>
<evidence type="ECO:0000313" key="3">
    <source>
        <dbReference type="Proteomes" id="UP000033035"/>
    </source>
</evidence>
<feature type="transmembrane region" description="Helical" evidence="1">
    <location>
        <begin position="38"/>
        <end position="57"/>
    </location>
</feature>
<accession>A0A0F5JEE0</accession>
<keyword evidence="1" id="KW-0812">Transmembrane</keyword>
<dbReference type="PATRIC" id="fig|1203610.3.peg.3369"/>
<dbReference type="AlphaFoldDB" id="A0A0F5JEE0"/>
<evidence type="ECO:0008006" key="4">
    <source>
        <dbReference type="Google" id="ProtNLM"/>
    </source>
</evidence>
<feature type="transmembrane region" description="Helical" evidence="1">
    <location>
        <begin position="90"/>
        <end position="107"/>
    </location>
</feature>
<gene>
    <name evidence="2" type="ORF">HMPREF1536_03307</name>
</gene>
<dbReference type="EMBL" id="AQHW01000015">
    <property type="protein sequence ID" value="KKB55832.1"/>
    <property type="molecule type" value="Genomic_DNA"/>
</dbReference>
<protein>
    <recommendedName>
        <fullName evidence="4">DUF1097 domain-containing protein</fullName>
    </recommendedName>
</protein>
<evidence type="ECO:0000313" key="2">
    <source>
        <dbReference type="EMBL" id="KKB55832.1"/>
    </source>
</evidence>
<organism evidence="2 3">
    <name type="scientific">Parabacteroides gordonii MS-1 = DSM 23371</name>
    <dbReference type="NCBI Taxonomy" id="1203610"/>
    <lineage>
        <taxon>Bacteria</taxon>
        <taxon>Pseudomonadati</taxon>
        <taxon>Bacteroidota</taxon>
        <taxon>Bacteroidia</taxon>
        <taxon>Bacteroidales</taxon>
        <taxon>Tannerellaceae</taxon>
        <taxon>Parabacteroides</taxon>
    </lineage>
</organism>
<dbReference type="Pfam" id="PF06496">
    <property type="entry name" value="DUF1097"/>
    <property type="match status" value="1"/>
</dbReference>
<keyword evidence="1" id="KW-1133">Transmembrane helix</keyword>
<dbReference type="RefSeq" id="WP_028726282.1">
    <property type="nucleotide sequence ID" value="NZ_AUAE01000008.1"/>
</dbReference>
<reference evidence="2 3" key="1">
    <citation type="submission" date="2013-04" db="EMBL/GenBank/DDBJ databases">
        <title>The Genome Sequence of Parabacteroides gordonii DSM 23371.</title>
        <authorList>
            <consortium name="The Broad Institute Genomics Platform"/>
            <person name="Earl A."/>
            <person name="Ward D."/>
            <person name="Feldgarden M."/>
            <person name="Gevers D."/>
            <person name="Martens E."/>
            <person name="Sakamoto M."/>
            <person name="Benno Y."/>
            <person name="Suzuki N."/>
            <person name="Matsunaga N."/>
            <person name="Koshihara K."/>
            <person name="Seki M."/>
            <person name="Komiya H."/>
            <person name="Walker B."/>
            <person name="Young S."/>
            <person name="Zeng Q."/>
            <person name="Gargeya S."/>
            <person name="Fitzgerald M."/>
            <person name="Haas B."/>
            <person name="Abouelleil A."/>
            <person name="Allen A.W."/>
            <person name="Alvarado L."/>
            <person name="Arachchi H.M."/>
            <person name="Berlin A.M."/>
            <person name="Chapman S.B."/>
            <person name="Gainer-Dewar J."/>
            <person name="Goldberg J."/>
            <person name="Griggs A."/>
            <person name="Gujja S."/>
            <person name="Hansen M."/>
            <person name="Howarth C."/>
            <person name="Imamovic A."/>
            <person name="Ireland A."/>
            <person name="Larimer J."/>
            <person name="McCowan C."/>
            <person name="Murphy C."/>
            <person name="Pearson M."/>
            <person name="Poon T.W."/>
            <person name="Priest M."/>
            <person name="Roberts A."/>
            <person name="Saif S."/>
            <person name="Shea T."/>
            <person name="Sisk P."/>
            <person name="Sykes S."/>
            <person name="Wortman J."/>
            <person name="Nusbaum C."/>
            <person name="Birren B."/>
        </authorList>
    </citation>
    <scope>NUCLEOTIDE SEQUENCE [LARGE SCALE GENOMIC DNA]</scope>
    <source>
        <strain evidence="2 3">MS-1</strain>
    </source>
</reference>
<dbReference type="InterPro" id="IPR009476">
    <property type="entry name" value="DUF1097"/>
</dbReference>
<dbReference type="PROSITE" id="PS51257">
    <property type="entry name" value="PROKAR_LIPOPROTEIN"/>
    <property type="match status" value="1"/>
</dbReference>
<sequence length="179" mass="19249">MTLKKFVLIPVIIGVLACLIQALDQLLYSSVPPEGNVGFSWISFQSWAVYFLAGCTVRGGIKAFIAYAIGIAASIVIMVLGGALTPALGFFAVPVAVGVIAFCAIFCERNEWLSLVPALFIGAGAFFAFMNYVPNATFCTAALTEMIYCTIGLLFGYITICLRTAYEKKVNAEKEEGKE</sequence>
<comment type="caution">
    <text evidence="2">The sequence shown here is derived from an EMBL/GenBank/DDBJ whole genome shotgun (WGS) entry which is preliminary data.</text>
</comment>
<dbReference type="Proteomes" id="UP000033035">
    <property type="component" value="Unassembled WGS sequence"/>
</dbReference>
<feature type="transmembrane region" description="Helical" evidence="1">
    <location>
        <begin position="64"/>
        <end position="84"/>
    </location>
</feature>
<keyword evidence="3" id="KW-1185">Reference proteome</keyword>
<keyword evidence="1" id="KW-0472">Membrane</keyword>
<proteinExistence type="predicted"/>
<name>A0A0F5JEE0_9BACT</name>